<dbReference type="AlphaFoldDB" id="A0A9D1TB20"/>
<reference evidence="2" key="1">
    <citation type="submission" date="2020-10" db="EMBL/GenBank/DDBJ databases">
        <authorList>
            <person name="Gilroy R."/>
        </authorList>
    </citation>
    <scope>NUCLEOTIDE SEQUENCE</scope>
    <source>
        <strain evidence="2">CHK188-20938</strain>
    </source>
</reference>
<reference evidence="2" key="2">
    <citation type="journal article" date="2021" name="PeerJ">
        <title>Extensive microbial diversity within the chicken gut microbiome revealed by metagenomics and culture.</title>
        <authorList>
            <person name="Gilroy R."/>
            <person name="Ravi A."/>
            <person name="Getino M."/>
            <person name="Pursley I."/>
            <person name="Horton D.L."/>
            <person name="Alikhan N.F."/>
            <person name="Baker D."/>
            <person name="Gharbi K."/>
            <person name="Hall N."/>
            <person name="Watson M."/>
            <person name="Adriaenssens E.M."/>
            <person name="Foster-Nyarko E."/>
            <person name="Jarju S."/>
            <person name="Secka A."/>
            <person name="Antonio M."/>
            <person name="Oren A."/>
            <person name="Chaudhuri R.R."/>
            <person name="La Ragione R."/>
            <person name="Hildebrand F."/>
            <person name="Pallen M.J."/>
        </authorList>
    </citation>
    <scope>NUCLEOTIDE SEQUENCE</scope>
    <source>
        <strain evidence="2">CHK188-20938</strain>
    </source>
</reference>
<feature type="region of interest" description="Disordered" evidence="1">
    <location>
        <begin position="180"/>
        <end position="213"/>
    </location>
</feature>
<dbReference type="EMBL" id="DVOO01000029">
    <property type="protein sequence ID" value="HIV26005.1"/>
    <property type="molecule type" value="Genomic_DNA"/>
</dbReference>
<dbReference type="Proteomes" id="UP000824169">
    <property type="component" value="Unassembled WGS sequence"/>
</dbReference>
<evidence type="ECO:0000313" key="2">
    <source>
        <dbReference type="EMBL" id="HIV26005.1"/>
    </source>
</evidence>
<comment type="caution">
    <text evidence="2">The sequence shown here is derived from an EMBL/GenBank/DDBJ whole genome shotgun (WGS) entry which is preliminary data.</text>
</comment>
<feature type="compositionally biased region" description="Acidic residues" evidence="1">
    <location>
        <begin position="196"/>
        <end position="213"/>
    </location>
</feature>
<name>A0A9D1TB20_9FIRM</name>
<sequence>MSSSRIEQIIEEIEEFVESCRYQPLSSTKIVVNKEELEELLRELRLKTPDEIKRYQKIISNKDAILADAQSKADNIVAEAEAHAKELVEQTAIMQQAYAQATETVNTANQQAQSILDSAQQDANNIRMSAISYTDDMLANLSQIMGNTLADVGERYSSFIGSLQSCYDIVNKNRSELAPQQNAAAVEPDAGQDVAVPEDLDFDVDDLDDGEEE</sequence>
<protein>
    <submittedName>
        <fullName evidence="2">ATPase</fullName>
    </submittedName>
</protein>
<accession>A0A9D1TB20</accession>
<gene>
    <name evidence="2" type="ORF">IAB71_09575</name>
</gene>
<evidence type="ECO:0000256" key="1">
    <source>
        <dbReference type="SAM" id="MobiDB-lite"/>
    </source>
</evidence>
<dbReference type="Gene3D" id="1.20.5.620">
    <property type="entry name" value="F1F0 ATP synthase subunit B, membrane domain"/>
    <property type="match status" value="1"/>
</dbReference>
<evidence type="ECO:0000313" key="3">
    <source>
        <dbReference type="Proteomes" id="UP000824169"/>
    </source>
</evidence>
<organism evidence="2 3">
    <name type="scientific">Candidatus Scatomonas pullistercoris</name>
    <dbReference type="NCBI Taxonomy" id="2840920"/>
    <lineage>
        <taxon>Bacteria</taxon>
        <taxon>Bacillati</taxon>
        <taxon>Bacillota</taxon>
        <taxon>Clostridia</taxon>
        <taxon>Lachnospirales</taxon>
        <taxon>Lachnospiraceae</taxon>
        <taxon>Lachnospiraceae incertae sedis</taxon>
        <taxon>Candidatus Scatomonas</taxon>
    </lineage>
</organism>
<proteinExistence type="predicted"/>